<organism evidence="12 13">
    <name type="scientific">Knipowitschia caucasica</name>
    <name type="common">Caucasian dwarf goby</name>
    <name type="synonym">Pomatoschistus caucasicus</name>
    <dbReference type="NCBI Taxonomy" id="637954"/>
    <lineage>
        <taxon>Eukaryota</taxon>
        <taxon>Metazoa</taxon>
        <taxon>Chordata</taxon>
        <taxon>Craniata</taxon>
        <taxon>Vertebrata</taxon>
        <taxon>Euteleostomi</taxon>
        <taxon>Actinopterygii</taxon>
        <taxon>Neopterygii</taxon>
        <taxon>Teleostei</taxon>
        <taxon>Neoteleostei</taxon>
        <taxon>Acanthomorphata</taxon>
        <taxon>Gobiaria</taxon>
        <taxon>Gobiiformes</taxon>
        <taxon>Gobioidei</taxon>
        <taxon>Gobiidae</taxon>
        <taxon>Gobiinae</taxon>
        <taxon>Knipowitschia</taxon>
    </lineage>
</organism>
<dbReference type="GO" id="GO:0008270">
    <property type="term" value="F:zinc ion binding"/>
    <property type="evidence" value="ECO:0007669"/>
    <property type="project" value="UniProtKB-KW"/>
</dbReference>
<feature type="transmembrane region" description="Helical" evidence="10">
    <location>
        <begin position="101"/>
        <end position="128"/>
    </location>
</feature>
<keyword evidence="7 10" id="KW-0472">Membrane</keyword>
<comment type="subcellular location">
    <subcellularLocation>
        <location evidence="1">Membrane</location>
        <topology evidence="1">Multi-pass membrane protein</topology>
    </subcellularLocation>
</comment>
<dbReference type="InterPro" id="IPR001841">
    <property type="entry name" value="Znf_RING"/>
</dbReference>
<dbReference type="PANTHER" id="PTHR22763">
    <property type="entry name" value="RING ZINC FINGER PROTEIN"/>
    <property type="match status" value="1"/>
</dbReference>
<feature type="transmembrane region" description="Helical" evidence="10">
    <location>
        <begin position="7"/>
        <end position="30"/>
    </location>
</feature>
<dbReference type="EMBL" id="OZ035827">
    <property type="protein sequence ID" value="CAL1607293.1"/>
    <property type="molecule type" value="Genomic_DNA"/>
</dbReference>
<feature type="compositionally biased region" description="Low complexity" evidence="9">
    <location>
        <begin position="514"/>
        <end position="531"/>
    </location>
</feature>
<keyword evidence="5" id="KW-0862">Zinc</keyword>
<accession>A0AAV2M1X5</accession>
<feature type="transmembrane region" description="Helical" evidence="10">
    <location>
        <begin position="365"/>
        <end position="384"/>
    </location>
</feature>
<evidence type="ECO:0000256" key="3">
    <source>
        <dbReference type="ARBA" id="ARBA00022723"/>
    </source>
</evidence>
<feature type="transmembrane region" description="Helical" evidence="10">
    <location>
        <begin position="292"/>
        <end position="312"/>
    </location>
</feature>
<evidence type="ECO:0000256" key="5">
    <source>
        <dbReference type="ARBA" id="ARBA00022833"/>
    </source>
</evidence>
<evidence type="ECO:0000313" key="13">
    <source>
        <dbReference type="Proteomes" id="UP001497482"/>
    </source>
</evidence>
<dbReference type="SMART" id="SM00184">
    <property type="entry name" value="RING"/>
    <property type="match status" value="1"/>
</dbReference>
<dbReference type="Pfam" id="PF13705">
    <property type="entry name" value="TRC8_N"/>
    <property type="match status" value="1"/>
</dbReference>
<gene>
    <name evidence="12" type="ORF">KC01_LOCUS34348</name>
</gene>
<sequence length="623" mass="71135">MVQSGVAVELLLLAGGLATALVSVILNYYMVSGWDLLPGGWDLLQGCWDLLQSLVFHEVSGLGWVWVRLGMLQLLLGLTFCHLVVVEAWASWVQLGMVLPVFLRFLGVPLLPQLVLLLLVLLLVLIMWNQIKFMVCQTKWCDDMFDSFTILLIMVCYWILRVWVKALIHLNGLQEEWSWSGLSDLPAELLVSGCESFLMELAMAAVFTDAARYVQEIFVDIVGLCLDYFSDLKCFWIVATLWGVSCTDPTQRLEILLQNLYLLMALGLTHLHQLVQPLLTAQRRPRQTFIPLFVLFVLTLFFPIPLVLVIWQHHDWSIWLSAATTSTIHLFLQVLLGLCGSVVVRSIQNTDQRDCEVSRALSLQHLMMMVFGALMAAINAYGFMFDSRRFSHLLLMSLHICSHIFLRMNDYRSEMEKYRRLKRSMVSRVTWHVTLTEEQLQLIDDVCSVCLLPFSPDCSLTPCLHYFHFECLRRWLSRHKTCPKCSSYVEKGKVQWNWWEGPWWEGPWWEGPWWEGPWWEGPGEQGEGPQVEPREQGEGPQVGPREQGEGPQVGPREQGEGPQVGPREQGEGPQVEAREQGEGPQVGPREQGEGPQVGPREQGEEPQVEAREQGEGPQVEAHF</sequence>
<keyword evidence="13" id="KW-1185">Reference proteome</keyword>
<feature type="transmembrane region" description="Helical" evidence="10">
    <location>
        <begin position="140"/>
        <end position="160"/>
    </location>
</feature>
<evidence type="ECO:0000256" key="2">
    <source>
        <dbReference type="ARBA" id="ARBA00022692"/>
    </source>
</evidence>
<dbReference type="InterPro" id="IPR025754">
    <property type="entry name" value="TRC8_N_dom"/>
</dbReference>
<dbReference type="InterPro" id="IPR013083">
    <property type="entry name" value="Znf_RING/FYVE/PHD"/>
</dbReference>
<dbReference type="Proteomes" id="UP001497482">
    <property type="component" value="Chromosome 5"/>
</dbReference>
<dbReference type="GO" id="GO:0016020">
    <property type="term" value="C:membrane"/>
    <property type="evidence" value="ECO:0007669"/>
    <property type="project" value="UniProtKB-SubCell"/>
</dbReference>
<feature type="region of interest" description="Disordered" evidence="9">
    <location>
        <begin position="514"/>
        <end position="623"/>
    </location>
</feature>
<evidence type="ECO:0000256" key="1">
    <source>
        <dbReference type="ARBA" id="ARBA00004141"/>
    </source>
</evidence>
<feature type="transmembrane region" description="Helical" evidence="10">
    <location>
        <begin position="74"/>
        <end position="95"/>
    </location>
</feature>
<dbReference type="Gene3D" id="3.30.40.10">
    <property type="entry name" value="Zinc/RING finger domain, C3HC4 (zinc finger)"/>
    <property type="match status" value="1"/>
</dbReference>
<evidence type="ECO:0000256" key="7">
    <source>
        <dbReference type="ARBA" id="ARBA00023136"/>
    </source>
</evidence>
<dbReference type="InterPro" id="IPR050731">
    <property type="entry name" value="HRD1_E3_ubiq-ligases"/>
</dbReference>
<dbReference type="GO" id="GO:0012505">
    <property type="term" value="C:endomembrane system"/>
    <property type="evidence" value="ECO:0007669"/>
    <property type="project" value="TreeGrafter"/>
</dbReference>
<dbReference type="SUPFAM" id="SSF57850">
    <property type="entry name" value="RING/U-box"/>
    <property type="match status" value="1"/>
</dbReference>
<proteinExistence type="predicted"/>
<dbReference type="GO" id="GO:0061630">
    <property type="term" value="F:ubiquitin protein ligase activity"/>
    <property type="evidence" value="ECO:0007669"/>
    <property type="project" value="TreeGrafter"/>
</dbReference>
<keyword evidence="6 10" id="KW-1133">Transmembrane helix</keyword>
<keyword evidence="4 8" id="KW-0863">Zinc-finger</keyword>
<name>A0AAV2M1X5_KNICA</name>
<dbReference type="AlphaFoldDB" id="A0AAV2M1X5"/>
<reference evidence="12 13" key="1">
    <citation type="submission" date="2024-04" db="EMBL/GenBank/DDBJ databases">
        <authorList>
            <person name="Waldvogel A.-M."/>
            <person name="Schoenle A."/>
        </authorList>
    </citation>
    <scope>NUCLEOTIDE SEQUENCE [LARGE SCALE GENOMIC DNA]</scope>
</reference>
<feature type="transmembrane region" description="Helical" evidence="10">
    <location>
        <begin position="318"/>
        <end position="344"/>
    </location>
</feature>
<dbReference type="PROSITE" id="PS50089">
    <property type="entry name" value="ZF_RING_2"/>
    <property type="match status" value="1"/>
</dbReference>
<protein>
    <recommendedName>
        <fullName evidence="11">RING-type domain-containing protein</fullName>
    </recommendedName>
</protein>
<keyword evidence="2 10" id="KW-0812">Transmembrane</keyword>
<evidence type="ECO:0000256" key="10">
    <source>
        <dbReference type="SAM" id="Phobius"/>
    </source>
</evidence>
<evidence type="ECO:0000313" key="12">
    <source>
        <dbReference type="EMBL" id="CAL1607293.1"/>
    </source>
</evidence>
<evidence type="ECO:0000256" key="4">
    <source>
        <dbReference type="ARBA" id="ARBA00022771"/>
    </source>
</evidence>
<evidence type="ECO:0000256" key="8">
    <source>
        <dbReference type="PROSITE-ProRule" id="PRU00175"/>
    </source>
</evidence>
<dbReference type="Pfam" id="PF13639">
    <property type="entry name" value="zf-RING_2"/>
    <property type="match status" value="1"/>
</dbReference>
<keyword evidence="3" id="KW-0479">Metal-binding</keyword>
<feature type="domain" description="RING-type" evidence="11">
    <location>
        <begin position="447"/>
        <end position="486"/>
    </location>
</feature>
<dbReference type="PANTHER" id="PTHR22763:SF190">
    <property type="entry name" value="RING FINGER PROTEIN 24"/>
    <property type="match status" value="1"/>
</dbReference>
<evidence type="ECO:0000256" key="6">
    <source>
        <dbReference type="ARBA" id="ARBA00022989"/>
    </source>
</evidence>
<evidence type="ECO:0000256" key="9">
    <source>
        <dbReference type="SAM" id="MobiDB-lite"/>
    </source>
</evidence>
<dbReference type="GO" id="GO:0043161">
    <property type="term" value="P:proteasome-mediated ubiquitin-dependent protein catabolic process"/>
    <property type="evidence" value="ECO:0007669"/>
    <property type="project" value="TreeGrafter"/>
</dbReference>
<evidence type="ECO:0000259" key="11">
    <source>
        <dbReference type="PROSITE" id="PS50089"/>
    </source>
</evidence>